<dbReference type="InterPro" id="IPR027643">
    <property type="entry name" value="Formin-like_plant"/>
</dbReference>
<dbReference type="Proteomes" id="UP000652761">
    <property type="component" value="Unassembled WGS sequence"/>
</dbReference>
<dbReference type="PANTHER" id="PTHR23213:SF269">
    <property type="entry name" value="FORMIN-LIKE PROTEIN 5"/>
    <property type="match status" value="1"/>
</dbReference>
<evidence type="ECO:0000256" key="3">
    <source>
        <dbReference type="ARBA" id="ARBA00025793"/>
    </source>
</evidence>
<evidence type="ECO:0000259" key="4">
    <source>
        <dbReference type="PROSITE" id="PS51444"/>
    </source>
</evidence>
<dbReference type="EMBL" id="NMUH01006446">
    <property type="protein sequence ID" value="MQM15285.1"/>
    <property type="molecule type" value="Genomic_DNA"/>
</dbReference>
<name>A0A843X7A7_COLES</name>
<reference evidence="5" key="1">
    <citation type="submission" date="2017-07" db="EMBL/GenBank/DDBJ databases">
        <title>Taro Niue Genome Assembly and Annotation.</title>
        <authorList>
            <person name="Atibalentja N."/>
            <person name="Keating K."/>
            <person name="Fields C.J."/>
        </authorList>
    </citation>
    <scope>NUCLEOTIDE SEQUENCE</scope>
    <source>
        <strain evidence="5">Niue_2</strain>
        <tissue evidence="5">Leaf</tissue>
    </source>
</reference>
<evidence type="ECO:0000313" key="6">
    <source>
        <dbReference type="Proteomes" id="UP000652761"/>
    </source>
</evidence>
<dbReference type="OrthoDB" id="1668162at2759"/>
<comment type="similarity">
    <text evidence="3">Belongs to the formin-like family. Class-I subfamily.</text>
</comment>
<dbReference type="Pfam" id="PF02181">
    <property type="entry name" value="FH2"/>
    <property type="match status" value="1"/>
</dbReference>
<comment type="caution">
    <text evidence="5">The sequence shown here is derived from an EMBL/GenBank/DDBJ whole genome shotgun (WGS) entry which is preliminary data.</text>
</comment>
<dbReference type="InterPro" id="IPR015425">
    <property type="entry name" value="FH2_Formin"/>
</dbReference>
<keyword evidence="6" id="KW-1185">Reference proteome</keyword>
<evidence type="ECO:0000256" key="2">
    <source>
        <dbReference type="ARBA" id="ARBA00022729"/>
    </source>
</evidence>
<evidence type="ECO:0000313" key="5">
    <source>
        <dbReference type="EMBL" id="MQM15285.1"/>
    </source>
</evidence>
<dbReference type="InterPro" id="IPR042201">
    <property type="entry name" value="FH2_Formin_sf"/>
</dbReference>
<dbReference type="PANTHER" id="PTHR23213">
    <property type="entry name" value="FORMIN-RELATED"/>
    <property type="match status" value="1"/>
</dbReference>
<evidence type="ECO:0000256" key="1">
    <source>
        <dbReference type="ARBA" id="ARBA00004167"/>
    </source>
</evidence>
<dbReference type="GO" id="GO:0051015">
    <property type="term" value="F:actin filament binding"/>
    <property type="evidence" value="ECO:0007669"/>
    <property type="project" value="InterPro"/>
</dbReference>
<keyword evidence="2" id="KW-0732">Signal</keyword>
<proteinExistence type="inferred from homology"/>
<dbReference type="GO" id="GO:0045010">
    <property type="term" value="P:actin nucleation"/>
    <property type="evidence" value="ECO:0007669"/>
    <property type="project" value="InterPro"/>
</dbReference>
<dbReference type="PROSITE" id="PS51444">
    <property type="entry name" value="FH2"/>
    <property type="match status" value="1"/>
</dbReference>
<feature type="domain" description="FH2" evidence="4">
    <location>
        <begin position="1"/>
        <end position="164"/>
    </location>
</feature>
<sequence>MGESPIQCQTGLISTRERGGDVGVQFPNRLRERKIILLCFTGNELPTELLQTLLKMSPTADEELKLRLYAGEISHLGPAERFLKALVDIPFAFKRLDALLFMSSLEEEISNVKKDFATIEAKGPHPPEQAVAGVTAAFAKALLRGSSHTASSSAYNGSCRPSQQ</sequence>
<dbReference type="Gene3D" id="1.20.58.2220">
    <property type="entry name" value="Formin, FH2 domain"/>
    <property type="match status" value="1"/>
</dbReference>
<protein>
    <recommendedName>
        <fullName evidence="4">FH2 domain-containing protein</fullName>
    </recommendedName>
</protein>
<dbReference type="SUPFAM" id="SSF101447">
    <property type="entry name" value="Formin homology 2 domain (FH2 domain)"/>
    <property type="match status" value="1"/>
</dbReference>
<comment type="subcellular location">
    <subcellularLocation>
        <location evidence="1">Membrane</location>
        <topology evidence="1">Single-pass membrane protein</topology>
    </subcellularLocation>
</comment>
<dbReference type="AlphaFoldDB" id="A0A843X7A7"/>
<dbReference type="GO" id="GO:0016020">
    <property type="term" value="C:membrane"/>
    <property type="evidence" value="ECO:0007669"/>
    <property type="project" value="UniProtKB-SubCell"/>
</dbReference>
<accession>A0A843X7A7</accession>
<organism evidence="5 6">
    <name type="scientific">Colocasia esculenta</name>
    <name type="common">Wild taro</name>
    <name type="synonym">Arum esculentum</name>
    <dbReference type="NCBI Taxonomy" id="4460"/>
    <lineage>
        <taxon>Eukaryota</taxon>
        <taxon>Viridiplantae</taxon>
        <taxon>Streptophyta</taxon>
        <taxon>Embryophyta</taxon>
        <taxon>Tracheophyta</taxon>
        <taxon>Spermatophyta</taxon>
        <taxon>Magnoliopsida</taxon>
        <taxon>Liliopsida</taxon>
        <taxon>Araceae</taxon>
        <taxon>Aroideae</taxon>
        <taxon>Colocasieae</taxon>
        <taxon>Colocasia</taxon>
    </lineage>
</organism>
<gene>
    <name evidence="5" type="ORF">Taro_048225</name>
</gene>